<name>A0A4Y9KZB8_9BRAD</name>
<dbReference type="AlphaFoldDB" id="A0A4Y9KZB8"/>
<evidence type="ECO:0000313" key="3">
    <source>
        <dbReference type="Proteomes" id="UP000298225"/>
    </source>
</evidence>
<dbReference type="Proteomes" id="UP000298225">
    <property type="component" value="Unassembled WGS sequence"/>
</dbReference>
<dbReference type="RefSeq" id="WP_135170226.1">
    <property type="nucleotide sequence ID" value="NZ_SPQU01000010.1"/>
</dbReference>
<sequence length="285" mass="30985">MRDFRDAKAMAQTLRETLNARSISLTVSESLELVARLFGLADWNVLAARIRSAEQAGSCRSNEESTKSDAADQLRSQAKEIQLPQAMLDRYAGTYQFHGAVFTVTREQDHLSGRLSGQSSVPYYPVGETEFVGREIDVTLRFILGPDGVPTGVILRQHGNDHAMQRIDATAAQELERAIERRMSARSANPGTEAALRRLIESIASGQPNYGEMSADLAEATRKQLPRLQPGLAEMGPIKSIEFLGVGAQGQDVYSVWHQGGAASHWHIALGADGKIVSAFVTPGP</sequence>
<dbReference type="Pfam" id="PF20066">
    <property type="entry name" value="Glyoxalase_8"/>
    <property type="match status" value="1"/>
</dbReference>
<accession>A0A4Y9KZB8</accession>
<gene>
    <name evidence="2" type="ORF">E4K66_21845</name>
</gene>
<evidence type="ECO:0000259" key="1">
    <source>
        <dbReference type="Pfam" id="PF20066"/>
    </source>
</evidence>
<organism evidence="2 3">
    <name type="scientific">Bradyrhizobium frederickii</name>
    <dbReference type="NCBI Taxonomy" id="2560054"/>
    <lineage>
        <taxon>Bacteria</taxon>
        <taxon>Pseudomonadati</taxon>
        <taxon>Pseudomonadota</taxon>
        <taxon>Alphaproteobacteria</taxon>
        <taxon>Hyphomicrobiales</taxon>
        <taxon>Nitrobacteraceae</taxon>
        <taxon>Bradyrhizobium</taxon>
    </lineage>
</organism>
<proteinExistence type="predicted"/>
<feature type="domain" description="Glyoxalase-related protein" evidence="1">
    <location>
        <begin position="4"/>
        <end position="55"/>
    </location>
</feature>
<keyword evidence="3" id="KW-1185">Reference proteome</keyword>
<protein>
    <submittedName>
        <fullName evidence="2">DUF3471 domain-containing protein</fullName>
    </submittedName>
</protein>
<evidence type="ECO:0000313" key="2">
    <source>
        <dbReference type="EMBL" id="TFV36661.1"/>
    </source>
</evidence>
<reference evidence="2 3" key="1">
    <citation type="submission" date="2019-03" db="EMBL/GenBank/DDBJ databases">
        <title>Bradyrhizobium strains diversity isolated from Chamaecrista fasciculata.</title>
        <authorList>
            <person name="Urquiaga M.C.O."/>
            <person name="Hungria M."/>
            <person name="Delamuta J.R.M."/>
        </authorList>
    </citation>
    <scope>NUCLEOTIDE SEQUENCE [LARGE SCALE GENOMIC DNA]</scope>
    <source>
        <strain evidence="2 3">CNPSo 3424</strain>
    </source>
</reference>
<comment type="caution">
    <text evidence="2">The sequence shown here is derived from an EMBL/GenBank/DDBJ whole genome shotgun (WGS) entry which is preliminary data.</text>
</comment>
<dbReference type="InterPro" id="IPR045517">
    <property type="entry name" value="Glyoxalase_8"/>
</dbReference>
<dbReference type="OrthoDB" id="7817988at2"/>
<dbReference type="EMBL" id="SPQU01000010">
    <property type="protein sequence ID" value="TFV36661.1"/>
    <property type="molecule type" value="Genomic_DNA"/>
</dbReference>